<keyword evidence="2" id="KW-1185">Reference proteome</keyword>
<reference evidence="2" key="2">
    <citation type="submission" date="2015-01" db="EMBL/GenBank/DDBJ databases">
        <title>Evolutionary Origins and Diversification of the Mycorrhizal Mutualists.</title>
        <authorList>
            <consortium name="DOE Joint Genome Institute"/>
            <consortium name="Mycorrhizal Genomics Consortium"/>
            <person name="Kohler A."/>
            <person name="Kuo A."/>
            <person name="Nagy L.G."/>
            <person name="Floudas D."/>
            <person name="Copeland A."/>
            <person name="Barry K.W."/>
            <person name="Cichocki N."/>
            <person name="Veneault-Fourrey C."/>
            <person name="LaButti K."/>
            <person name="Lindquist E.A."/>
            <person name="Lipzen A."/>
            <person name="Lundell T."/>
            <person name="Morin E."/>
            <person name="Murat C."/>
            <person name="Riley R."/>
            <person name="Ohm R."/>
            <person name="Sun H."/>
            <person name="Tunlid A."/>
            <person name="Henrissat B."/>
            <person name="Grigoriev I.V."/>
            <person name="Hibbett D.S."/>
            <person name="Martin F."/>
        </authorList>
    </citation>
    <scope>NUCLEOTIDE SEQUENCE [LARGE SCALE GENOMIC DNA]</scope>
    <source>
        <strain evidence="2">LaAM-08-1</strain>
    </source>
</reference>
<evidence type="ECO:0000313" key="1">
    <source>
        <dbReference type="EMBL" id="KIK09549.1"/>
    </source>
</evidence>
<evidence type="ECO:0000313" key="2">
    <source>
        <dbReference type="Proteomes" id="UP000054477"/>
    </source>
</evidence>
<dbReference type="Proteomes" id="UP000054477">
    <property type="component" value="Unassembled WGS sequence"/>
</dbReference>
<reference evidence="1 2" key="1">
    <citation type="submission" date="2014-04" db="EMBL/GenBank/DDBJ databases">
        <authorList>
            <consortium name="DOE Joint Genome Institute"/>
            <person name="Kuo A."/>
            <person name="Kohler A."/>
            <person name="Nagy L.G."/>
            <person name="Floudas D."/>
            <person name="Copeland A."/>
            <person name="Barry K.W."/>
            <person name="Cichocki N."/>
            <person name="Veneault-Fourrey C."/>
            <person name="LaButti K."/>
            <person name="Lindquist E.A."/>
            <person name="Lipzen A."/>
            <person name="Lundell T."/>
            <person name="Morin E."/>
            <person name="Murat C."/>
            <person name="Sun H."/>
            <person name="Tunlid A."/>
            <person name="Henrissat B."/>
            <person name="Grigoriev I.V."/>
            <person name="Hibbett D.S."/>
            <person name="Martin F."/>
            <person name="Nordberg H.P."/>
            <person name="Cantor M.N."/>
            <person name="Hua S.X."/>
        </authorList>
    </citation>
    <scope>NUCLEOTIDE SEQUENCE [LARGE SCALE GENOMIC DNA]</scope>
    <source>
        <strain evidence="1 2">LaAM-08-1</strain>
    </source>
</reference>
<protein>
    <submittedName>
        <fullName evidence="1">Uncharacterized protein</fullName>
    </submittedName>
</protein>
<organism evidence="1 2">
    <name type="scientific">Laccaria amethystina LaAM-08-1</name>
    <dbReference type="NCBI Taxonomy" id="1095629"/>
    <lineage>
        <taxon>Eukaryota</taxon>
        <taxon>Fungi</taxon>
        <taxon>Dikarya</taxon>
        <taxon>Basidiomycota</taxon>
        <taxon>Agaricomycotina</taxon>
        <taxon>Agaricomycetes</taxon>
        <taxon>Agaricomycetidae</taxon>
        <taxon>Agaricales</taxon>
        <taxon>Agaricineae</taxon>
        <taxon>Hydnangiaceae</taxon>
        <taxon>Laccaria</taxon>
    </lineage>
</organism>
<dbReference type="HOGENOM" id="CLU_2622403_0_0_1"/>
<sequence length="78" mass="8846">MVLAKLYSLGCMLLPGSSYFRCSSPQRPTIVLTLNPTGRMTPYTRVGKHQNHCVYSEPDWLRNHLALKLTTYATTVFV</sequence>
<dbReference type="AlphaFoldDB" id="A0A0C9Y6E7"/>
<name>A0A0C9Y6E7_9AGAR</name>
<gene>
    <name evidence="1" type="ORF">K443DRAFT_389951</name>
</gene>
<proteinExistence type="predicted"/>
<dbReference type="EMBL" id="KN838538">
    <property type="protein sequence ID" value="KIK09549.1"/>
    <property type="molecule type" value="Genomic_DNA"/>
</dbReference>
<accession>A0A0C9Y6E7</accession>